<evidence type="ECO:0000256" key="1">
    <source>
        <dbReference type="SAM" id="MobiDB-lite"/>
    </source>
</evidence>
<name>A0A4Z2IXM2_9TELE</name>
<dbReference type="Proteomes" id="UP000314294">
    <property type="component" value="Unassembled WGS sequence"/>
</dbReference>
<evidence type="ECO:0000313" key="3">
    <source>
        <dbReference type="Proteomes" id="UP000314294"/>
    </source>
</evidence>
<organism evidence="2 3">
    <name type="scientific">Liparis tanakae</name>
    <name type="common">Tanaka's snailfish</name>
    <dbReference type="NCBI Taxonomy" id="230148"/>
    <lineage>
        <taxon>Eukaryota</taxon>
        <taxon>Metazoa</taxon>
        <taxon>Chordata</taxon>
        <taxon>Craniata</taxon>
        <taxon>Vertebrata</taxon>
        <taxon>Euteleostomi</taxon>
        <taxon>Actinopterygii</taxon>
        <taxon>Neopterygii</taxon>
        <taxon>Teleostei</taxon>
        <taxon>Neoteleostei</taxon>
        <taxon>Acanthomorphata</taxon>
        <taxon>Eupercaria</taxon>
        <taxon>Perciformes</taxon>
        <taxon>Cottioidei</taxon>
        <taxon>Cottales</taxon>
        <taxon>Liparidae</taxon>
        <taxon>Liparis</taxon>
    </lineage>
</organism>
<feature type="region of interest" description="Disordered" evidence="1">
    <location>
        <begin position="1"/>
        <end position="65"/>
    </location>
</feature>
<evidence type="ECO:0000313" key="2">
    <source>
        <dbReference type="EMBL" id="TNN82248.1"/>
    </source>
</evidence>
<gene>
    <name evidence="2" type="ORF">EYF80_007368</name>
</gene>
<sequence length="65" mass="7548">MTMLQRVKASRWMTMNGSGNSKQEERREIEDERIGTYRLRDPHLDSRATPDEKELRGPTTGQEGN</sequence>
<feature type="compositionally biased region" description="Basic and acidic residues" evidence="1">
    <location>
        <begin position="22"/>
        <end position="56"/>
    </location>
</feature>
<dbReference type="EMBL" id="SRLO01000040">
    <property type="protein sequence ID" value="TNN82248.1"/>
    <property type="molecule type" value="Genomic_DNA"/>
</dbReference>
<reference evidence="2 3" key="1">
    <citation type="submission" date="2019-03" db="EMBL/GenBank/DDBJ databases">
        <title>First draft genome of Liparis tanakae, snailfish: a comprehensive survey of snailfish specific genes.</title>
        <authorList>
            <person name="Kim W."/>
            <person name="Song I."/>
            <person name="Jeong J.-H."/>
            <person name="Kim D."/>
            <person name="Kim S."/>
            <person name="Ryu S."/>
            <person name="Song J.Y."/>
            <person name="Lee S.K."/>
        </authorList>
    </citation>
    <scope>NUCLEOTIDE SEQUENCE [LARGE SCALE GENOMIC DNA]</scope>
    <source>
        <tissue evidence="2">Muscle</tissue>
    </source>
</reference>
<accession>A0A4Z2IXM2</accession>
<dbReference type="AlphaFoldDB" id="A0A4Z2IXM2"/>
<comment type="caution">
    <text evidence="2">The sequence shown here is derived from an EMBL/GenBank/DDBJ whole genome shotgun (WGS) entry which is preliminary data.</text>
</comment>
<protein>
    <submittedName>
        <fullName evidence="2">Uncharacterized protein</fullName>
    </submittedName>
</protein>
<keyword evidence="3" id="KW-1185">Reference proteome</keyword>
<proteinExistence type="predicted"/>